<name>A0A8H6YK21_9AGAR</name>
<gene>
    <name evidence="7" type="ORF">MVEN_00772000</name>
</gene>
<dbReference type="GO" id="GO:0005737">
    <property type="term" value="C:cytoplasm"/>
    <property type="evidence" value="ECO:0007669"/>
    <property type="project" value="UniProtKB-SubCell"/>
</dbReference>
<evidence type="ECO:0000259" key="6">
    <source>
        <dbReference type="PROSITE" id="PS50219"/>
    </source>
</evidence>
<dbReference type="Pfam" id="PF00780">
    <property type="entry name" value="CNH"/>
    <property type="match status" value="1"/>
</dbReference>
<evidence type="ECO:0000256" key="5">
    <source>
        <dbReference type="SAM" id="MobiDB-lite"/>
    </source>
</evidence>
<dbReference type="OrthoDB" id="5325112at2759"/>
<dbReference type="GO" id="GO:0015031">
    <property type="term" value="P:protein transport"/>
    <property type="evidence" value="ECO:0007669"/>
    <property type="project" value="UniProtKB-KW"/>
</dbReference>
<proteinExistence type="predicted"/>
<dbReference type="GO" id="GO:0034058">
    <property type="term" value="P:endosomal vesicle fusion"/>
    <property type="evidence" value="ECO:0007669"/>
    <property type="project" value="TreeGrafter"/>
</dbReference>
<dbReference type="GO" id="GO:0006914">
    <property type="term" value="P:autophagy"/>
    <property type="evidence" value="ECO:0007669"/>
    <property type="project" value="TreeGrafter"/>
</dbReference>
<keyword evidence="3" id="KW-0963">Cytoplasm</keyword>
<comment type="caution">
    <text evidence="7">The sequence shown here is derived from an EMBL/GenBank/DDBJ whole genome shotgun (WGS) entry which is preliminary data.</text>
</comment>
<comment type="subcellular location">
    <subcellularLocation>
        <location evidence="1">Cytoplasm</location>
    </subcellularLocation>
</comment>
<dbReference type="InterPro" id="IPR032914">
    <property type="entry name" value="Vam6/VPS39/TRAP1"/>
</dbReference>
<evidence type="ECO:0000256" key="1">
    <source>
        <dbReference type="ARBA" id="ARBA00004496"/>
    </source>
</evidence>
<evidence type="ECO:0000313" key="8">
    <source>
        <dbReference type="Proteomes" id="UP000620124"/>
    </source>
</evidence>
<organism evidence="7 8">
    <name type="scientific">Mycena venus</name>
    <dbReference type="NCBI Taxonomy" id="2733690"/>
    <lineage>
        <taxon>Eukaryota</taxon>
        <taxon>Fungi</taxon>
        <taxon>Dikarya</taxon>
        <taxon>Basidiomycota</taxon>
        <taxon>Agaricomycotina</taxon>
        <taxon>Agaricomycetes</taxon>
        <taxon>Agaricomycetidae</taxon>
        <taxon>Agaricales</taxon>
        <taxon>Marasmiineae</taxon>
        <taxon>Mycenaceae</taxon>
        <taxon>Mycena</taxon>
    </lineage>
</organism>
<dbReference type="Proteomes" id="UP000620124">
    <property type="component" value="Unassembled WGS sequence"/>
</dbReference>
<evidence type="ECO:0000256" key="4">
    <source>
        <dbReference type="ARBA" id="ARBA00022927"/>
    </source>
</evidence>
<dbReference type="PANTHER" id="PTHR12894:SF27">
    <property type="entry name" value="TRANSFORMING GROWTH FACTOR-BETA RECEPTOR-ASSOCIATED PROTEIN 1"/>
    <property type="match status" value="1"/>
</dbReference>
<dbReference type="GO" id="GO:0016020">
    <property type="term" value="C:membrane"/>
    <property type="evidence" value="ECO:0007669"/>
    <property type="project" value="TreeGrafter"/>
</dbReference>
<dbReference type="PROSITE" id="PS50219">
    <property type="entry name" value="CNH"/>
    <property type="match status" value="1"/>
</dbReference>
<evidence type="ECO:0000313" key="7">
    <source>
        <dbReference type="EMBL" id="KAF7360419.1"/>
    </source>
</evidence>
<evidence type="ECO:0000256" key="3">
    <source>
        <dbReference type="ARBA" id="ARBA00022490"/>
    </source>
</evidence>
<protein>
    <submittedName>
        <fullName evidence="7">CNH domain-containing protein</fullName>
    </submittedName>
</protein>
<accession>A0A8H6YK21</accession>
<dbReference type="EMBL" id="JACAZI010000005">
    <property type="protein sequence ID" value="KAF7360419.1"/>
    <property type="molecule type" value="Genomic_DNA"/>
</dbReference>
<evidence type="ECO:0000256" key="2">
    <source>
        <dbReference type="ARBA" id="ARBA00022448"/>
    </source>
</evidence>
<keyword evidence="8" id="KW-1185">Reference proteome</keyword>
<dbReference type="PANTHER" id="PTHR12894">
    <property type="entry name" value="CNH DOMAIN CONTAINING"/>
    <property type="match status" value="1"/>
</dbReference>
<reference evidence="7" key="1">
    <citation type="submission" date="2020-05" db="EMBL/GenBank/DDBJ databases">
        <title>Mycena genomes resolve the evolution of fungal bioluminescence.</title>
        <authorList>
            <person name="Tsai I.J."/>
        </authorList>
    </citation>
    <scope>NUCLEOTIDE SEQUENCE</scope>
    <source>
        <strain evidence="7">CCC161011</strain>
    </source>
</reference>
<keyword evidence="4" id="KW-0653">Protein transport</keyword>
<feature type="domain" description="CNH" evidence="6">
    <location>
        <begin position="101"/>
        <end position="391"/>
    </location>
</feature>
<sequence length="416" mass="45728">MEGQTGDWRASPPRDDSGGWSPFQSLTSSEALFSVRRVVPVSPLFRGLSVWALAFELRRPQMPHNFWDFFVFFAKTCVCRRSSSVSKPHESTLALQTLIAQCNPRCAQALGSEIYVGCSNGELIRFALQADDPDTLEAYSIISRQSVPNDKPVDEIVLLPSISRALVLSDHQIHFYTLPALDAVPPNVMKPIRHVVAFAVDQNHLKRQAPSPSSPHAVDPVDFCVIKRNAIAMYGLRERLFYQKEVPLTNGATLARRSGQFLCIADREQYNVIDLANAQLTPLMPLSQAPPEERFPGPPGICITGDSPAEFLILSWTGASTLGVFVSGAGDPVRGTLEWPAHPRAVVFDYPYVAALLPNRTIEIHSIETQGIVQVLPAPSDNAEPRLALAAALSGYLVPSTQKSEKMRKVRVGLVR</sequence>
<feature type="region of interest" description="Disordered" evidence="5">
    <location>
        <begin position="1"/>
        <end position="20"/>
    </location>
</feature>
<dbReference type="AlphaFoldDB" id="A0A8H6YK21"/>
<dbReference type="InterPro" id="IPR001180">
    <property type="entry name" value="CNH_dom"/>
</dbReference>
<keyword evidence="2" id="KW-0813">Transport</keyword>